<feature type="compositionally biased region" description="Basic and acidic residues" evidence="1">
    <location>
        <begin position="120"/>
        <end position="130"/>
    </location>
</feature>
<keyword evidence="3" id="KW-1185">Reference proteome</keyword>
<evidence type="ECO:0000313" key="3">
    <source>
        <dbReference type="Proteomes" id="UP000652219"/>
    </source>
</evidence>
<proteinExistence type="predicted"/>
<dbReference type="Proteomes" id="UP000652219">
    <property type="component" value="Unassembled WGS sequence"/>
</dbReference>
<organism evidence="2 3">
    <name type="scientific">Colletotrichum sojae</name>
    <dbReference type="NCBI Taxonomy" id="2175907"/>
    <lineage>
        <taxon>Eukaryota</taxon>
        <taxon>Fungi</taxon>
        <taxon>Dikarya</taxon>
        <taxon>Ascomycota</taxon>
        <taxon>Pezizomycotina</taxon>
        <taxon>Sordariomycetes</taxon>
        <taxon>Hypocreomycetidae</taxon>
        <taxon>Glomerellales</taxon>
        <taxon>Glomerellaceae</taxon>
        <taxon>Colletotrichum</taxon>
        <taxon>Colletotrichum orchidearum species complex</taxon>
    </lineage>
</organism>
<dbReference type="AlphaFoldDB" id="A0A8H6MU27"/>
<evidence type="ECO:0000313" key="2">
    <source>
        <dbReference type="EMBL" id="KAF6809012.1"/>
    </source>
</evidence>
<feature type="region of interest" description="Disordered" evidence="1">
    <location>
        <begin position="117"/>
        <end position="210"/>
    </location>
</feature>
<feature type="compositionally biased region" description="Polar residues" evidence="1">
    <location>
        <begin position="193"/>
        <end position="207"/>
    </location>
</feature>
<comment type="caution">
    <text evidence="2">The sequence shown here is derived from an EMBL/GenBank/DDBJ whole genome shotgun (WGS) entry which is preliminary data.</text>
</comment>
<reference evidence="2 3" key="1">
    <citation type="journal article" date="2020" name="Phytopathology">
        <title>Genome Sequence Resources of Colletotrichum truncatum, C. plurivorum, C. musicola, and C. sojae: Four Species Pathogenic to Soybean (Glycine max).</title>
        <authorList>
            <person name="Rogerio F."/>
            <person name="Boufleur T.R."/>
            <person name="Ciampi-Guillardi M."/>
            <person name="Sukno S.A."/>
            <person name="Thon M.R."/>
            <person name="Massola Junior N.S."/>
            <person name="Baroncelli R."/>
        </authorList>
    </citation>
    <scope>NUCLEOTIDE SEQUENCE [LARGE SCALE GENOMIC DNA]</scope>
    <source>
        <strain evidence="2 3">LFN0009</strain>
    </source>
</reference>
<evidence type="ECO:0000256" key="1">
    <source>
        <dbReference type="SAM" id="MobiDB-lite"/>
    </source>
</evidence>
<feature type="compositionally biased region" description="Polar residues" evidence="1">
    <location>
        <begin position="229"/>
        <end position="247"/>
    </location>
</feature>
<name>A0A8H6MU27_9PEZI</name>
<accession>A0A8H6MU27</accession>
<sequence>MRRRNEMTDGPWSRYERAPECLSGPDSLAKTSGFDLPAKGYQCDETSPLKSLGHLLAQSPDPRFPHGPAEVCGLDSVSQEGSSILGNGRVLKGHKRGGRGLEKDAYEAAAVAVIAGGQDLTERRPSEASEGRLAAATAGESGPPNPRTLQDAGAEAQCSSVWDARDEIGETSSRRGASEDSVMGGGAALQRTAVPQSRQGQRLQAPSSPAVKVSSRLSLRTAAGLWSLESNRTWTGKGTGQGPQRLQTGPGAVRGKARQGKARQGRQAGLGWSK</sequence>
<feature type="region of interest" description="Disordered" evidence="1">
    <location>
        <begin position="229"/>
        <end position="274"/>
    </location>
</feature>
<protein>
    <submittedName>
        <fullName evidence="2">Uncharacterized protein</fullName>
    </submittedName>
</protein>
<dbReference type="EMBL" id="WIGN01000108">
    <property type="protein sequence ID" value="KAF6809012.1"/>
    <property type="molecule type" value="Genomic_DNA"/>
</dbReference>
<feature type="compositionally biased region" description="Basic residues" evidence="1">
    <location>
        <begin position="255"/>
        <end position="264"/>
    </location>
</feature>
<feature type="region of interest" description="Disordered" evidence="1">
    <location>
        <begin position="1"/>
        <end position="40"/>
    </location>
</feature>
<feature type="compositionally biased region" description="Basic and acidic residues" evidence="1">
    <location>
        <begin position="163"/>
        <end position="178"/>
    </location>
</feature>
<gene>
    <name evidence="2" type="ORF">CSOJ01_07183</name>
</gene>